<dbReference type="Proteomes" id="UP000286038">
    <property type="component" value="Unassembled WGS sequence"/>
</dbReference>
<evidence type="ECO:0000313" key="6">
    <source>
        <dbReference type="EMBL" id="RHM41293.1"/>
    </source>
</evidence>
<dbReference type="AlphaFoldDB" id="A0A412WW14"/>
<reference evidence="7 8" key="1">
    <citation type="submission" date="2018-08" db="EMBL/GenBank/DDBJ databases">
        <title>A genome reference for cultivated species of the human gut microbiota.</title>
        <authorList>
            <person name="Zou Y."/>
            <person name="Xue W."/>
            <person name="Luo G."/>
        </authorList>
    </citation>
    <scope>NUCLEOTIDE SEQUENCE [LARGE SCALE GENOMIC DNA]</scope>
    <source>
        <strain evidence="5 7">AF14-49</strain>
        <strain evidence="6 8">AF34-33</strain>
    </source>
</reference>
<name>A0A412WW14_9BACT</name>
<organism evidence="5 7">
    <name type="scientific">Butyricimonas virosa</name>
    <dbReference type="NCBI Taxonomy" id="544645"/>
    <lineage>
        <taxon>Bacteria</taxon>
        <taxon>Pseudomonadati</taxon>
        <taxon>Bacteroidota</taxon>
        <taxon>Bacteroidia</taxon>
        <taxon>Bacteroidales</taxon>
        <taxon>Odoribacteraceae</taxon>
        <taxon>Butyricimonas</taxon>
    </lineage>
</organism>
<dbReference type="NCBIfam" id="TIGR02145">
    <property type="entry name" value="Fib_succ_major"/>
    <property type="match status" value="1"/>
</dbReference>
<keyword evidence="9" id="KW-1185">Reference proteome</keyword>
<evidence type="ECO:0000259" key="2">
    <source>
        <dbReference type="Pfam" id="PF09603"/>
    </source>
</evidence>
<evidence type="ECO:0000313" key="4">
    <source>
        <dbReference type="EMBL" id="QRO50365.1"/>
    </source>
</evidence>
<dbReference type="Proteomes" id="UP000283589">
    <property type="component" value="Unassembled WGS sequence"/>
</dbReference>
<gene>
    <name evidence="5" type="ORF">DWW18_17175</name>
    <name evidence="6" type="ORF">DWZ68_14680</name>
    <name evidence="4" type="ORF">I6J59_01625</name>
    <name evidence="3" type="ORF">K8V05_09855</name>
</gene>
<dbReference type="Pfam" id="PF09603">
    <property type="entry name" value="Fib_succ_major"/>
    <property type="match status" value="1"/>
</dbReference>
<dbReference type="GeneID" id="93096839"/>
<reference evidence="3" key="2">
    <citation type="journal article" date="2021" name="PeerJ">
        <title>Extensive microbial diversity within the chicken gut microbiome revealed by metagenomics and culture.</title>
        <authorList>
            <person name="Gilroy R."/>
            <person name="Ravi A."/>
            <person name="Getino M."/>
            <person name="Pursley I."/>
            <person name="Horton D.L."/>
            <person name="Alikhan N.F."/>
            <person name="Baker D."/>
            <person name="Gharbi K."/>
            <person name="Hall N."/>
            <person name="Watson M."/>
            <person name="Adriaenssens E.M."/>
            <person name="Foster-Nyarko E."/>
            <person name="Jarju S."/>
            <person name="Secka A."/>
            <person name="Antonio M."/>
            <person name="Oren A."/>
            <person name="Chaudhuri R.R."/>
            <person name="La Ragione R."/>
            <person name="Hildebrand F."/>
            <person name="Pallen M.J."/>
        </authorList>
    </citation>
    <scope>NUCLEOTIDE SEQUENCE</scope>
    <source>
        <strain evidence="3">6966</strain>
    </source>
</reference>
<dbReference type="EMBL" id="QRZA01000031">
    <property type="protein sequence ID" value="RGV31553.1"/>
    <property type="molecule type" value="Genomic_DNA"/>
</dbReference>
<dbReference type="EMBL" id="QRPV01000024">
    <property type="protein sequence ID" value="RHM41293.1"/>
    <property type="molecule type" value="Genomic_DNA"/>
</dbReference>
<feature type="chain" id="PRO_5044602231" evidence="1">
    <location>
        <begin position="20"/>
        <end position="217"/>
    </location>
</feature>
<dbReference type="STRING" id="1121130.GCA_000519105_03297"/>
<feature type="domain" description="Fibrobacter succinogenes major paralogous" evidence="2">
    <location>
        <begin position="51"/>
        <end position="214"/>
    </location>
</feature>
<dbReference type="EMBL" id="CP069450">
    <property type="protein sequence ID" value="QRO50365.1"/>
    <property type="molecule type" value="Genomic_DNA"/>
</dbReference>
<feature type="signal peptide" evidence="1">
    <location>
        <begin position="1"/>
        <end position="19"/>
    </location>
</feature>
<dbReference type="EMBL" id="DYVS01000167">
    <property type="protein sequence ID" value="HJF71044.1"/>
    <property type="molecule type" value="Genomic_DNA"/>
</dbReference>
<sequence>MKYMIYILLMIGMLGYACSDDKDNALPTVRPEAKGTWVDTRGEEPVTYHWVRYGKLDWMCENMKLETAPGTCFPQEITDDILQQYGYLYDFETAKTLAVDEWRLPTDEDWKALEQSLGMAAKEANAEEWRGDQMGTLMMQDSTGSGLNLGCAGYYYTTGGSGVRNTGIDGIYWSATLDSQSQGYAWTRMVIYNRSDVRRFSMLTKKGLSVRLVRDVK</sequence>
<evidence type="ECO:0000313" key="7">
    <source>
        <dbReference type="Proteomes" id="UP000283589"/>
    </source>
</evidence>
<keyword evidence="1" id="KW-0732">Signal</keyword>
<evidence type="ECO:0000313" key="5">
    <source>
        <dbReference type="EMBL" id="RGV31553.1"/>
    </source>
</evidence>
<accession>A0A412WW14</accession>
<protein>
    <submittedName>
        <fullName evidence="3">Fibrobacter succinogenes major paralogous domain-containing protein</fullName>
    </submittedName>
</protein>
<dbReference type="Proteomes" id="UP000742098">
    <property type="component" value="Unassembled WGS sequence"/>
</dbReference>
<evidence type="ECO:0000313" key="8">
    <source>
        <dbReference type="Proteomes" id="UP000286038"/>
    </source>
</evidence>
<evidence type="ECO:0000313" key="3">
    <source>
        <dbReference type="EMBL" id="HJF71044.1"/>
    </source>
</evidence>
<reference evidence="4 9" key="3">
    <citation type="submission" date="2021-02" db="EMBL/GenBank/DDBJ databases">
        <title>FDA dAtabase for Regulatory Grade micrObial Sequences (FDA-ARGOS): Supporting development and validation of Infectious Disease Dx tests.</title>
        <authorList>
            <person name="Carlson P."/>
            <person name="Fischbach M."/>
            <person name="Hastie J."/>
            <person name="Bilen M."/>
            <person name="Cheng A."/>
            <person name="Tallon L."/>
            <person name="Sadzewicz L."/>
            <person name="Zhao X."/>
            <person name="Boylan J."/>
            <person name="Ott S."/>
            <person name="Bowen H."/>
            <person name="Vavikolanu K."/>
            <person name="Mehta A."/>
            <person name="Aluvathingal J."/>
            <person name="Nadendla S."/>
            <person name="Yan Y."/>
            <person name="Sichtig H."/>
        </authorList>
    </citation>
    <scope>NUCLEOTIDE SEQUENCE [LARGE SCALE GENOMIC DNA]</scope>
    <source>
        <strain evidence="4 9">FDAARGOS_1229</strain>
    </source>
</reference>
<proteinExistence type="predicted"/>
<dbReference type="InterPro" id="IPR011871">
    <property type="entry name" value="Fib_succ_major"/>
</dbReference>
<evidence type="ECO:0000313" key="9">
    <source>
        <dbReference type="Proteomes" id="UP000654720"/>
    </source>
</evidence>
<reference evidence="3" key="4">
    <citation type="submission" date="2021-09" db="EMBL/GenBank/DDBJ databases">
        <authorList>
            <person name="Gilroy R."/>
        </authorList>
    </citation>
    <scope>NUCLEOTIDE SEQUENCE</scope>
    <source>
        <strain evidence="3">6966</strain>
    </source>
</reference>
<dbReference type="Proteomes" id="UP000654720">
    <property type="component" value="Chromosome"/>
</dbReference>
<evidence type="ECO:0000256" key="1">
    <source>
        <dbReference type="SAM" id="SignalP"/>
    </source>
</evidence>
<dbReference type="PROSITE" id="PS51257">
    <property type="entry name" value="PROKAR_LIPOPROTEIN"/>
    <property type="match status" value="1"/>
</dbReference>
<dbReference type="RefSeq" id="WP_027201853.1">
    <property type="nucleotide sequence ID" value="NZ_CABJDM010000024.1"/>
</dbReference>